<dbReference type="Proteomes" id="UP001206925">
    <property type="component" value="Unassembled WGS sequence"/>
</dbReference>
<evidence type="ECO:0000313" key="1">
    <source>
        <dbReference type="EMBL" id="KAI7752758.1"/>
    </source>
</evidence>
<protein>
    <submittedName>
        <fullName evidence="1">Uncharacterized protein</fullName>
    </submittedName>
</protein>
<keyword evidence="2" id="KW-1185">Reference proteome</keyword>
<sequence>ICIVRGQMMVIRHSNDKRVGEEVLFIEIGRVSVGEELFKKMRWKIDKNKIKAVFKLQFQATQLQSHMARWKEPHPVV</sequence>
<organism evidence="1 2">
    <name type="scientific">Ambrosia artemisiifolia</name>
    <name type="common">Common ragweed</name>
    <dbReference type="NCBI Taxonomy" id="4212"/>
    <lineage>
        <taxon>Eukaryota</taxon>
        <taxon>Viridiplantae</taxon>
        <taxon>Streptophyta</taxon>
        <taxon>Embryophyta</taxon>
        <taxon>Tracheophyta</taxon>
        <taxon>Spermatophyta</taxon>
        <taxon>Magnoliopsida</taxon>
        <taxon>eudicotyledons</taxon>
        <taxon>Gunneridae</taxon>
        <taxon>Pentapetalae</taxon>
        <taxon>asterids</taxon>
        <taxon>campanulids</taxon>
        <taxon>Asterales</taxon>
        <taxon>Asteraceae</taxon>
        <taxon>Asteroideae</taxon>
        <taxon>Heliantheae alliance</taxon>
        <taxon>Heliantheae</taxon>
        <taxon>Ambrosia</taxon>
    </lineage>
</organism>
<name>A0AAD5GUZ5_AMBAR</name>
<feature type="non-terminal residue" evidence="1">
    <location>
        <position position="1"/>
    </location>
</feature>
<feature type="non-terminal residue" evidence="1">
    <location>
        <position position="77"/>
    </location>
</feature>
<proteinExistence type="predicted"/>
<evidence type="ECO:0000313" key="2">
    <source>
        <dbReference type="Proteomes" id="UP001206925"/>
    </source>
</evidence>
<gene>
    <name evidence="1" type="ORF">M8C21_008907</name>
</gene>
<dbReference type="EMBL" id="JAMZMK010005611">
    <property type="protein sequence ID" value="KAI7752758.1"/>
    <property type="molecule type" value="Genomic_DNA"/>
</dbReference>
<comment type="caution">
    <text evidence="1">The sequence shown here is derived from an EMBL/GenBank/DDBJ whole genome shotgun (WGS) entry which is preliminary data.</text>
</comment>
<accession>A0AAD5GUZ5</accession>
<dbReference type="AlphaFoldDB" id="A0AAD5GUZ5"/>
<reference evidence="1" key="1">
    <citation type="submission" date="2022-06" db="EMBL/GenBank/DDBJ databases">
        <title>Uncovering the hologenomic basis of an extraordinary plant invasion.</title>
        <authorList>
            <person name="Bieker V.C."/>
            <person name="Martin M.D."/>
            <person name="Gilbert T."/>
            <person name="Hodgins K."/>
            <person name="Battlay P."/>
            <person name="Petersen B."/>
            <person name="Wilson J."/>
        </authorList>
    </citation>
    <scope>NUCLEOTIDE SEQUENCE</scope>
    <source>
        <strain evidence="1">AA19_3_7</strain>
        <tissue evidence="1">Leaf</tissue>
    </source>
</reference>